<sequence length="59" mass="6026">MLSLIVAIVVSLTVGTSTDLPANQNPNTGNTTEKPAKEKSKTSDPTLGTMGGTGHWAEG</sequence>
<evidence type="ECO:0000313" key="3">
    <source>
        <dbReference type="Proteomes" id="UP001597544"/>
    </source>
</evidence>
<organism evidence="2 3">
    <name type="scientific">Pontibacter locisalis</name>
    <dbReference type="NCBI Taxonomy" id="1719035"/>
    <lineage>
        <taxon>Bacteria</taxon>
        <taxon>Pseudomonadati</taxon>
        <taxon>Bacteroidota</taxon>
        <taxon>Cytophagia</taxon>
        <taxon>Cytophagales</taxon>
        <taxon>Hymenobacteraceae</taxon>
        <taxon>Pontibacter</taxon>
    </lineage>
</organism>
<keyword evidence="3" id="KW-1185">Reference proteome</keyword>
<comment type="caution">
    <text evidence="2">The sequence shown here is derived from an EMBL/GenBank/DDBJ whole genome shotgun (WGS) entry which is preliminary data.</text>
</comment>
<proteinExistence type="predicted"/>
<feature type="compositionally biased region" description="Gly residues" evidence="1">
    <location>
        <begin position="49"/>
        <end position="59"/>
    </location>
</feature>
<accession>A0ABW5IHX9</accession>
<protein>
    <recommendedName>
        <fullName evidence="4">Secreted protein</fullName>
    </recommendedName>
</protein>
<reference evidence="3" key="1">
    <citation type="journal article" date="2019" name="Int. J. Syst. Evol. Microbiol.">
        <title>The Global Catalogue of Microorganisms (GCM) 10K type strain sequencing project: providing services to taxonomists for standard genome sequencing and annotation.</title>
        <authorList>
            <consortium name="The Broad Institute Genomics Platform"/>
            <consortium name="The Broad Institute Genome Sequencing Center for Infectious Disease"/>
            <person name="Wu L."/>
            <person name="Ma J."/>
        </authorList>
    </citation>
    <scope>NUCLEOTIDE SEQUENCE [LARGE SCALE GENOMIC DNA]</scope>
    <source>
        <strain evidence="3">KCTC 42498</strain>
    </source>
</reference>
<dbReference type="RefSeq" id="WP_377502697.1">
    <property type="nucleotide sequence ID" value="NZ_JBHULU010000002.1"/>
</dbReference>
<name>A0ABW5IHX9_9BACT</name>
<evidence type="ECO:0000313" key="2">
    <source>
        <dbReference type="EMBL" id="MFD2512523.1"/>
    </source>
</evidence>
<dbReference type="Proteomes" id="UP001597544">
    <property type="component" value="Unassembled WGS sequence"/>
</dbReference>
<gene>
    <name evidence="2" type="ORF">ACFSRY_01480</name>
</gene>
<evidence type="ECO:0008006" key="4">
    <source>
        <dbReference type="Google" id="ProtNLM"/>
    </source>
</evidence>
<feature type="compositionally biased region" description="Polar residues" evidence="1">
    <location>
        <begin position="15"/>
        <end position="33"/>
    </location>
</feature>
<dbReference type="EMBL" id="JBHULU010000002">
    <property type="protein sequence ID" value="MFD2512523.1"/>
    <property type="molecule type" value="Genomic_DNA"/>
</dbReference>
<evidence type="ECO:0000256" key="1">
    <source>
        <dbReference type="SAM" id="MobiDB-lite"/>
    </source>
</evidence>
<feature type="region of interest" description="Disordered" evidence="1">
    <location>
        <begin position="15"/>
        <end position="59"/>
    </location>
</feature>